<feature type="compositionally biased region" description="Polar residues" evidence="2">
    <location>
        <begin position="130"/>
        <end position="143"/>
    </location>
</feature>
<name>A0AAD8D0S3_ACIOX</name>
<feature type="region of interest" description="Disordered" evidence="2">
    <location>
        <begin position="1"/>
        <end position="58"/>
    </location>
</feature>
<sequence length="258" mass="29177">MTGKEGELRRKLNDLTKMPSPKKRVPKPNKKLQISDHSDHDEPQLPHKIRKKTDGASRIRSHNILQTFQESSEVELQQKVKQLDKENTRLKNENQDLRNRMVDEIPDILENLKKIVTKATFINDEAKRVSPSSGSDSPTPNCSDSDKEASKQVEIFPGTGVYIDKLSWILAERCSTNTSYVRTLTVAVFDIPTLLKSNLRGGGNKRDPTLEKKTPLDRLKVEAIYGATLKKFPCTPKSVIGGAINSKINELRHRMKPE</sequence>
<feature type="compositionally biased region" description="Basic and acidic residues" evidence="2">
    <location>
        <begin position="1"/>
        <end position="14"/>
    </location>
</feature>
<dbReference type="Proteomes" id="UP001230051">
    <property type="component" value="Unassembled WGS sequence"/>
</dbReference>
<protein>
    <recommendedName>
        <fullName evidence="3">BEN domain-containing protein</fullName>
    </recommendedName>
</protein>
<reference evidence="4" key="1">
    <citation type="submission" date="2022-02" db="EMBL/GenBank/DDBJ databases">
        <title>Atlantic sturgeon de novo genome assembly.</title>
        <authorList>
            <person name="Stock M."/>
            <person name="Klopp C."/>
            <person name="Guiguen Y."/>
            <person name="Cabau C."/>
            <person name="Parinello H."/>
            <person name="Santidrian Yebra-Pimentel E."/>
            <person name="Kuhl H."/>
            <person name="Dirks R.P."/>
            <person name="Guessner J."/>
            <person name="Wuertz S."/>
            <person name="Du K."/>
            <person name="Schartl M."/>
        </authorList>
    </citation>
    <scope>NUCLEOTIDE SEQUENCE</scope>
    <source>
        <strain evidence="4">STURGEONOMICS-FGT-2020</strain>
        <tissue evidence="4">Whole blood</tissue>
    </source>
</reference>
<accession>A0AAD8D0S3</accession>
<feature type="region of interest" description="Disordered" evidence="2">
    <location>
        <begin position="127"/>
        <end position="149"/>
    </location>
</feature>
<feature type="compositionally biased region" description="Basic residues" evidence="2">
    <location>
        <begin position="20"/>
        <end position="30"/>
    </location>
</feature>
<gene>
    <name evidence="4" type="ORF">AOXY_G20465</name>
</gene>
<comment type="caution">
    <text evidence="4">The sequence shown here is derived from an EMBL/GenBank/DDBJ whole genome shotgun (WGS) entry which is preliminary data.</text>
</comment>
<feature type="coiled-coil region" evidence="1">
    <location>
        <begin position="73"/>
        <end position="100"/>
    </location>
</feature>
<evidence type="ECO:0000256" key="1">
    <source>
        <dbReference type="SAM" id="Coils"/>
    </source>
</evidence>
<feature type="compositionally biased region" description="Basic and acidic residues" evidence="2">
    <location>
        <begin position="33"/>
        <end position="45"/>
    </location>
</feature>
<dbReference type="InterPro" id="IPR018379">
    <property type="entry name" value="BEN_domain"/>
</dbReference>
<keyword evidence="1" id="KW-0175">Coiled coil</keyword>
<dbReference type="GO" id="GO:0003677">
    <property type="term" value="F:DNA binding"/>
    <property type="evidence" value="ECO:0007669"/>
    <property type="project" value="InterPro"/>
</dbReference>
<dbReference type="PROSITE" id="PS51457">
    <property type="entry name" value="BEN"/>
    <property type="match status" value="1"/>
</dbReference>
<evidence type="ECO:0000256" key="2">
    <source>
        <dbReference type="SAM" id="MobiDB-lite"/>
    </source>
</evidence>
<evidence type="ECO:0000259" key="3">
    <source>
        <dbReference type="PROSITE" id="PS51457"/>
    </source>
</evidence>
<dbReference type="AlphaFoldDB" id="A0AAD8D0S3"/>
<evidence type="ECO:0000313" key="5">
    <source>
        <dbReference type="Proteomes" id="UP001230051"/>
    </source>
</evidence>
<proteinExistence type="predicted"/>
<evidence type="ECO:0000313" key="4">
    <source>
        <dbReference type="EMBL" id="KAK1160326.1"/>
    </source>
</evidence>
<dbReference type="CDD" id="cd14686">
    <property type="entry name" value="bZIP"/>
    <property type="match status" value="1"/>
</dbReference>
<dbReference type="EMBL" id="JAGXEW010000020">
    <property type="protein sequence ID" value="KAK1160326.1"/>
    <property type="molecule type" value="Genomic_DNA"/>
</dbReference>
<feature type="domain" description="BEN" evidence="3">
    <location>
        <begin position="158"/>
        <end position="255"/>
    </location>
</feature>
<dbReference type="SMART" id="SM01025">
    <property type="entry name" value="BEN"/>
    <property type="match status" value="1"/>
</dbReference>
<keyword evidence="5" id="KW-1185">Reference proteome</keyword>
<dbReference type="Gene3D" id="1.10.10.2590">
    <property type="entry name" value="BEN domain"/>
    <property type="match status" value="1"/>
</dbReference>
<organism evidence="4 5">
    <name type="scientific">Acipenser oxyrinchus oxyrinchus</name>
    <dbReference type="NCBI Taxonomy" id="40147"/>
    <lineage>
        <taxon>Eukaryota</taxon>
        <taxon>Metazoa</taxon>
        <taxon>Chordata</taxon>
        <taxon>Craniata</taxon>
        <taxon>Vertebrata</taxon>
        <taxon>Euteleostomi</taxon>
        <taxon>Actinopterygii</taxon>
        <taxon>Chondrostei</taxon>
        <taxon>Acipenseriformes</taxon>
        <taxon>Acipenseridae</taxon>
        <taxon>Acipenser</taxon>
    </lineage>
</organism>